<dbReference type="EMBL" id="LWBP01000254">
    <property type="protein sequence ID" value="OQP45744.1"/>
    <property type="molecule type" value="Genomic_DNA"/>
</dbReference>
<evidence type="ECO:0000256" key="1">
    <source>
        <dbReference type="ARBA" id="ARBA00000085"/>
    </source>
</evidence>
<evidence type="ECO:0000259" key="6">
    <source>
        <dbReference type="PROSITE" id="PS50109"/>
    </source>
</evidence>
<dbReference type="SUPFAM" id="SSF55874">
    <property type="entry name" value="ATPase domain of HSP90 chaperone/DNA topoisomerase II/histidine kinase"/>
    <property type="match status" value="1"/>
</dbReference>
<organism evidence="9 10">
    <name type="scientific">Niastella populi</name>
    <dbReference type="NCBI Taxonomy" id="550983"/>
    <lineage>
        <taxon>Bacteria</taxon>
        <taxon>Pseudomonadati</taxon>
        <taxon>Bacteroidota</taxon>
        <taxon>Chitinophagia</taxon>
        <taxon>Chitinophagales</taxon>
        <taxon>Chitinophagaceae</taxon>
        <taxon>Niastella</taxon>
    </lineage>
</organism>
<dbReference type="SMART" id="SM00086">
    <property type="entry name" value="PAC"/>
    <property type="match status" value="6"/>
</dbReference>
<feature type="domain" description="PAC" evidence="8">
    <location>
        <begin position="711"/>
        <end position="763"/>
    </location>
</feature>
<dbReference type="SUPFAM" id="SSF55781">
    <property type="entry name" value="GAF domain-like"/>
    <property type="match status" value="1"/>
</dbReference>
<dbReference type="GO" id="GO:0006355">
    <property type="term" value="P:regulation of DNA-templated transcription"/>
    <property type="evidence" value="ECO:0007669"/>
    <property type="project" value="InterPro"/>
</dbReference>
<dbReference type="NCBIfam" id="TIGR00229">
    <property type="entry name" value="sensory_box"/>
    <property type="match status" value="7"/>
</dbReference>
<dbReference type="InterPro" id="IPR000014">
    <property type="entry name" value="PAS"/>
</dbReference>
<feature type="domain" description="PAC" evidence="8">
    <location>
        <begin position="844"/>
        <end position="898"/>
    </location>
</feature>
<feature type="domain" description="PAS" evidence="7">
    <location>
        <begin position="906"/>
        <end position="959"/>
    </location>
</feature>
<dbReference type="InterPro" id="IPR001610">
    <property type="entry name" value="PAC"/>
</dbReference>
<dbReference type="EC" id="2.7.13.3" evidence="2"/>
<dbReference type="InterPro" id="IPR052162">
    <property type="entry name" value="Sensor_kinase/Photoreceptor"/>
</dbReference>
<evidence type="ECO:0000313" key="9">
    <source>
        <dbReference type="EMBL" id="OQP45744.1"/>
    </source>
</evidence>
<dbReference type="SMART" id="SM00387">
    <property type="entry name" value="HATPase_c"/>
    <property type="match status" value="1"/>
</dbReference>
<dbReference type="InterPro" id="IPR003018">
    <property type="entry name" value="GAF"/>
</dbReference>
<dbReference type="InterPro" id="IPR013767">
    <property type="entry name" value="PAS_fold"/>
</dbReference>
<dbReference type="Pfam" id="PF00989">
    <property type="entry name" value="PAS"/>
    <property type="match status" value="2"/>
</dbReference>
<feature type="domain" description="PAC" evidence="8">
    <location>
        <begin position="462"/>
        <end position="515"/>
    </location>
</feature>
<dbReference type="Pfam" id="PF07730">
    <property type="entry name" value="HisKA_3"/>
    <property type="match status" value="1"/>
</dbReference>
<feature type="domain" description="PAS" evidence="7">
    <location>
        <begin position="635"/>
        <end position="690"/>
    </location>
</feature>
<dbReference type="InterPro" id="IPR011712">
    <property type="entry name" value="Sig_transdc_His_kin_sub3_dim/P"/>
</dbReference>
<dbReference type="PANTHER" id="PTHR43304:SF1">
    <property type="entry name" value="PAC DOMAIN-CONTAINING PROTEIN"/>
    <property type="match status" value="1"/>
</dbReference>
<dbReference type="Pfam" id="PF13188">
    <property type="entry name" value="PAS_8"/>
    <property type="match status" value="1"/>
</dbReference>
<dbReference type="CDD" id="cd00130">
    <property type="entry name" value="PAS"/>
    <property type="match status" value="7"/>
</dbReference>
<reference evidence="10" key="1">
    <citation type="submission" date="2016-04" db="EMBL/GenBank/DDBJ databases">
        <authorList>
            <person name="Chen L."/>
            <person name="Zhuang W."/>
            <person name="Wang G."/>
        </authorList>
    </citation>
    <scope>NUCLEOTIDE SEQUENCE [LARGE SCALE GENOMIC DNA]</scope>
    <source>
        <strain evidence="10">208</strain>
    </source>
</reference>
<feature type="domain" description="PAC" evidence="8">
    <location>
        <begin position="589"/>
        <end position="641"/>
    </location>
</feature>
<gene>
    <name evidence="9" type="ORF">A4R26_09660</name>
</gene>
<dbReference type="SMART" id="SM00091">
    <property type="entry name" value="PAS"/>
    <property type="match status" value="8"/>
</dbReference>
<dbReference type="Gene3D" id="3.30.565.10">
    <property type="entry name" value="Histidine kinase-like ATPase, C-terminal domain"/>
    <property type="match status" value="1"/>
</dbReference>
<feature type="domain" description="PAS" evidence="7">
    <location>
        <begin position="1190"/>
        <end position="1262"/>
    </location>
</feature>
<dbReference type="InterPro" id="IPR003594">
    <property type="entry name" value="HATPase_dom"/>
</dbReference>
<sequence length="1538" mass="175149">MLKQSKKSIPEVITDYTALSLQTDLAGIILSASSELLSFTGKHQEELIGISFKKIIDSTDKPKLQAILNTGIDTGLTIQLALKGKSGVRQIGFSATQEKSSRKTGDVIAWKAVHDPRSAPLPSSTDNLLQKFFRFSNDLLCLIDEEGYIKNVNQPFTDLLGYTAEEMQDKHFIHFIHSDERPSFIELGFLTAEFDYLCKNGQVKRISWSTTGLEEDKCVLAIGREITARIIPEESNATLKEVYQELKEVTERYKAFVQQSSEIIWRCELQTPINIDDPEEKQLQQLFAGTLAECNDHMAHFYGYENAAGAIGKKVSAFFDPNEPVTCQVVQEFIRGGYKIYRRMSMHIDHEGNRRFFLNNLVGVVEDRKLLRVWTTQNEITQLRLAEKANRYQATVLENVFDAVMASDENYCTKSYNHAAEKLFGIKTADIMGRAIHELIDFDFHDTTREKLLEELFSTGAWNGQLSFIRPSDGKKIILWSTISLLKNKKGQITDIISVNKDITERKQAEQAIREGEERFRQFADAAPVIIWVADEMDNTIYVNKCFEQFTGVTLNEVGGDGWAKIVHPADQPIAIEKYKRYFRYREPVVLEYRIRNKDNEYRWVLDHGVPRFLEDGTFVGYIGSIVEIHDRKLAEEKIRFQVQVMQDVSEGIVSTDLELNIISFNKAAENIYGIPGHEIIGRRLNDIINLTYLSNTWEGALQEVHEKGSWEGQAYYNRLDGKRIYLNCALSFVKNDRGTRIGFAGIYRDITEARQSQEDLRINEERYRSVVHALGEGILMHDKNGDIIACNRSAEMILNAPCEVLIGKKSIETESIYIYEDGTPFPNEQHPSLITLRTGRSLQNVIMGIQHREGPLVWISINTEPVYYTEQRVHPDAVVSSFVDITQKKAAEIELRTSQHQLREYSERITNILASITDGFIAVDKNKQIFLWNHSVEYLTGLNAKDVIGSDVEKIFPNFVGTTGYHHYIEAIEKGNSSTFEHFLPAFDRWLETSVYPFSQGAFIYFKDITDRKKQERLLELEKEVLEINAQPAASLKTTIDYFLGGLEKIFTEMICSVIMPGDDKQSILHLSAPGLPEEYARSINGIPIGPEVASCGTAIYRKEKVITVDVETDPLWQGYRDLARRFKLRSCWSFPILNAGNEVLATIAVYHRYPATPTESELNLFERISSLLRIIIENKNSELKIRLSNERYLLVTKATNDAIWDWDVNTNTLYWGEGIYTLFGFKPGYVDNSNHFWENCIHPEDRDRVVNGLNKFIKDSTAKIWEDEYRFIKPNGEYSLVFDRGFLIFDHSGKIARMVGSMQDVTDKKELEKKLLKQEVDKQKVIAQAVVNAQEKERAEIGKELHDNVNQILSTAKLYLELAQTDDESRLDLINRSTNNISVAINEIRTISRSLVPPSIGDLGLIDSVQDLVENIKATRRLHVEFYYSGTIDNVLDEKRKLMLFRIIQEQVNNVLKHAAAKNLVIELIADSEGHAVDLTISDDGKGFELDKVRSKKGVGLSNIASRAQLFNGSVHIVTSPGEGCKLKINVPISNI</sequence>
<comment type="catalytic activity">
    <reaction evidence="1">
        <text>ATP + protein L-histidine = ADP + protein N-phospho-L-histidine.</text>
        <dbReference type="EC" id="2.7.13.3"/>
    </reaction>
</comment>
<evidence type="ECO:0000313" key="10">
    <source>
        <dbReference type="Proteomes" id="UP000192276"/>
    </source>
</evidence>
<dbReference type="Gene3D" id="3.30.450.20">
    <property type="entry name" value="PAS domain"/>
    <property type="match status" value="8"/>
</dbReference>
<evidence type="ECO:0000256" key="2">
    <source>
        <dbReference type="ARBA" id="ARBA00012438"/>
    </source>
</evidence>
<dbReference type="PROSITE" id="PS50113">
    <property type="entry name" value="PAC"/>
    <property type="match status" value="5"/>
</dbReference>
<dbReference type="Gene3D" id="3.30.450.40">
    <property type="match status" value="1"/>
</dbReference>
<dbReference type="Gene3D" id="1.20.5.1930">
    <property type="match status" value="1"/>
</dbReference>
<dbReference type="InterPro" id="IPR036890">
    <property type="entry name" value="HATPase_C_sf"/>
</dbReference>
<dbReference type="Pfam" id="PF08447">
    <property type="entry name" value="PAS_3"/>
    <property type="match status" value="2"/>
</dbReference>
<dbReference type="InterPro" id="IPR013655">
    <property type="entry name" value="PAS_fold_3"/>
</dbReference>
<dbReference type="PROSITE" id="PS50112">
    <property type="entry name" value="PAS"/>
    <property type="match status" value="8"/>
</dbReference>
<dbReference type="PANTHER" id="PTHR43304">
    <property type="entry name" value="PHYTOCHROME-LIKE PROTEIN CPH1"/>
    <property type="match status" value="1"/>
</dbReference>
<keyword evidence="5" id="KW-0418">Kinase</keyword>
<keyword evidence="3" id="KW-0597">Phosphoprotein</keyword>
<name>A0A1V9EIG4_9BACT</name>
<dbReference type="InterPro" id="IPR000700">
    <property type="entry name" value="PAS-assoc_C"/>
</dbReference>
<feature type="domain" description="PAS" evidence="7">
    <location>
        <begin position="5"/>
        <end position="75"/>
    </location>
</feature>
<dbReference type="CDD" id="cd16917">
    <property type="entry name" value="HATPase_UhpB-NarQ-NarX-like"/>
    <property type="match status" value="1"/>
</dbReference>
<feature type="domain" description="PAS" evidence="7">
    <location>
        <begin position="516"/>
        <end position="586"/>
    </location>
</feature>
<dbReference type="Pfam" id="PF13185">
    <property type="entry name" value="GAF_2"/>
    <property type="match status" value="1"/>
</dbReference>
<dbReference type="Proteomes" id="UP000192276">
    <property type="component" value="Unassembled WGS sequence"/>
</dbReference>
<dbReference type="OrthoDB" id="5522855at2"/>
<dbReference type="InterPro" id="IPR035965">
    <property type="entry name" value="PAS-like_dom_sf"/>
</dbReference>
<comment type="caution">
    <text evidence="9">The sequence shown here is derived from an EMBL/GenBank/DDBJ whole genome shotgun (WGS) entry which is preliminary data.</text>
</comment>
<feature type="domain" description="Histidine kinase" evidence="6">
    <location>
        <begin position="1342"/>
        <end position="1537"/>
    </location>
</feature>
<dbReference type="STRING" id="550983.A4R26_09660"/>
<accession>A0A1V9EIG4</accession>
<dbReference type="FunFam" id="3.30.450.20:FF:000099">
    <property type="entry name" value="Sensory box sensor histidine kinase"/>
    <property type="match status" value="1"/>
</dbReference>
<evidence type="ECO:0000256" key="5">
    <source>
        <dbReference type="ARBA" id="ARBA00022777"/>
    </source>
</evidence>
<dbReference type="PROSITE" id="PS50109">
    <property type="entry name" value="HIS_KIN"/>
    <property type="match status" value="1"/>
</dbReference>
<evidence type="ECO:0000256" key="3">
    <source>
        <dbReference type="ARBA" id="ARBA00022553"/>
    </source>
</evidence>
<dbReference type="Gene3D" id="2.10.70.100">
    <property type="match status" value="1"/>
</dbReference>
<dbReference type="GO" id="GO:0046983">
    <property type="term" value="F:protein dimerization activity"/>
    <property type="evidence" value="ECO:0007669"/>
    <property type="project" value="InterPro"/>
</dbReference>
<dbReference type="SUPFAM" id="SSF55785">
    <property type="entry name" value="PYP-like sensor domain (PAS domain)"/>
    <property type="match status" value="9"/>
</dbReference>
<dbReference type="Pfam" id="PF13426">
    <property type="entry name" value="PAS_9"/>
    <property type="match status" value="2"/>
</dbReference>
<keyword evidence="4" id="KW-0808">Transferase</keyword>
<dbReference type="InterPro" id="IPR029016">
    <property type="entry name" value="GAF-like_dom_sf"/>
</dbReference>
<keyword evidence="10" id="KW-1185">Reference proteome</keyword>
<feature type="domain" description="PAC" evidence="8">
    <location>
        <begin position="1267"/>
        <end position="1319"/>
    </location>
</feature>
<evidence type="ECO:0000259" key="8">
    <source>
        <dbReference type="PROSITE" id="PS50113"/>
    </source>
</evidence>
<dbReference type="SMART" id="SM00065">
    <property type="entry name" value="GAF"/>
    <property type="match status" value="1"/>
</dbReference>
<proteinExistence type="predicted"/>
<feature type="domain" description="PAS" evidence="7">
    <location>
        <begin position="125"/>
        <end position="186"/>
    </location>
</feature>
<protein>
    <recommendedName>
        <fullName evidence="2">histidine kinase</fullName>
        <ecNumber evidence="2">2.7.13.3</ecNumber>
    </recommendedName>
</protein>
<dbReference type="InterPro" id="IPR005467">
    <property type="entry name" value="His_kinase_dom"/>
</dbReference>
<dbReference type="GO" id="GO:0000155">
    <property type="term" value="F:phosphorelay sensor kinase activity"/>
    <property type="evidence" value="ECO:0007669"/>
    <property type="project" value="InterPro"/>
</dbReference>
<evidence type="ECO:0000256" key="4">
    <source>
        <dbReference type="ARBA" id="ARBA00022679"/>
    </source>
</evidence>
<feature type="domain" description="PAS" evidence="7">
    <location>
        <begin position="764"/>
        <end position="812"/>
    </location>
</feature>
<dbReference type="Pfam" id="PF02518">
    <property type="entry name" value="HATPase_c"/>
    <property type="match status" value="1"/>
</dbReference>
<dbReference type="RefSeq" id="WP_081171487.1">
    <property type="nucleotide sequence ID" value="NZ_LWBP01000254.1"/>
</dbReference>
<evidence type="ECO:0000259" key="7">
    <source>
        <dbReference type="PROSITE" id="PS50112"/>
    </source>
</evidence>
<dbReference type="GO" id="GO:0016020">
    <property type="term" value="C:membrane"/>
    <property type="evidence" value="ECO:0007669"/>
    <property type="project" value="InterPro"/>
</dbReference>
<feature type="domain" description="PAS" evidence="7">
    <location>
        <begin position="389"/>
        <end position="460"/>
    </location>
</feature>